<sequence>MRRLISGFIVISVLVMSVILPVQGFAAGYDGAAVVAGEGVYIKSASSSITGDVYLNGDVEYGNNADSSQISGTVVQGSGFNCTYPGFTVPEIGNVINSAEATVKKPLTISQDTRISNLKVDAGGKNKSEDPAIVIDTAAGDVVLVVDKLNDFPSILVEGSNTAYIYFTDANHTVLDNMKINSYADGTPRISGSPSNTKVFISGDDDYDFSNVQVYADVYFDTNGLELEKKTVITGNIYTNADKIEITSPITGVICAPESECEVNSSGVVRGQVHVKQLNMANGNGVIIYDASIAESGEPALPSEPTVEPSEPTTEPSEPTEQPSEPAGKVVRYNVATGEYSRGTMATKMHTPDGVENAHLNYEVLDENTFEVSGPQEVSDDIKADVQLILETVNDTFISRKADPAVNLQWWRFGRIDSNGTSMTLSITPYSYQTIQAGGVDTMWLCWGDRDTEVETVWMVVE</sequence>
<proteinExistence type="predicted"/>
<feature type="region of interest" description="Disordered" evidence="1">
    <location>
        <begin position="297"/>
        <end position="328"/>
    </location>
</feature>
<feature type="compositionally biased region" description="Low complexity" evidence="1">
    <location>
        <begin position="303"/>
        <end position="326"/>
    </location>
</feature>
<name>A0A9D1PRR2_9FIRM</name>
<gene>
    <name evidence="2" type="ORF">H9900_05315</name>
</gene>
<dbReference type="Proteomes" id="UP000824162">
    <property type="component" value="Unassembled WGS sequence"/>
</dbReference>
<accession>A0A9D1PRR2</accession>
<protein>
    <submittedName>
        <fullName evidence="2">Uncharacterized protein</fullName>
    </submittedName>
</protein>
<reference evidence="2" key="2">
    <citation type="submission" date="2021-04" db="EMBL/GenBank/DDBJ databases">
        <authorList>
            <person name="Gilroy R."/>
        </authorList>
    </citation>
    <scope>NUCLEOTIDE SEQUENCE</scope>
    <source>
        <strain evidence="2">5790</strain>
    </source>
</reference>
<organism evidence="2 3">
    <name type="scientific">Candidatus Monoglobus merdigallinarum</name>
    <dbReference type="NCBI Taxonomy" id="2838698"/>
    <lineage>
        <taxon>Bacteria</taxon>
        <taxon>Bacillati</taxon>
        <taxon>Bacillota</taxon>
        <taxon>Clostridia</taxon>
        <taxon>Monoglobales</taxon>
        <taxon>Monoglobaceae</taxon>
        <taxon>Monoglobus</taxon>
    </lineage>
</organism>
<dbReference type="EMBL" id="DXIJ01000111">
    <property type="protein sequence ID" value="HIV86213.1"/>
    <property type="molecule type" value="Genomic_DNA"/>
</dbReference>
<evidence type="ECO:0000313" key="3">
    <source>
        <dbReference type="Proteomes" id="UP000824162"/>
    </source>
</evidence>
<evidence type="ECO:0000256" key="1">
    <source>
        <dbReference type="SAM" id="MobiDB-lite"/>
    </source>
</evidence>
<evidence type="ECO:0000313" key="2">
    <source>
        <dbReference type="EMBL" id="HIV86213.1"/>
    </source>
</evidence>
<dbReference type="AlphaFoldDB" id="A0A9D1PRR2"/>
<reference evidence="2" key="1">
    <citation type="journal article" date="2021" name="PeerJ">
        <title>Extensive microbial diversity within the chicken gut microbiome revealed by metagenomics and culture.</title>
        <authorList>
            <person name="Gilroy R."/>
            <person name="Ravi A."/>
            <person name="Getino M."/>
            <person name="Pursley I."/>
            <person name="Horton D.L."/>
            <person name="Alikhan N.F."/>
            <person name="Baker D."/>
            <person name="Gharbi K."/>
            <person name="Hall N."/>
            <person name="Watson M."/>
            <person name="Adriaenssens E.M."/>
            <person name="Foster-Nyarko E."/>
            <person name="Jarju S."/>
            <person name="Secka A."/>
            <person name="Antonio M."/>
            <person name="Oren A."/>
            <person name="Chaudhuri R.R."/>
            <person name="La Ragione R."/>
            <person name="Hildebrand F."/>
            <person name="Pallen M.J."/>
        </authorList>
    </citation>
    <scope>NUCLEOTIDE SEQUENCE</scope>
    <source>
        <strain evidence="2">5790</strain>
    </source>
</reference>
<comment type="caution">
    <text evidence="2">The sequence shown here is derived from an EMBL/GenBank/DDBJ whole genome shotgun (WGS) entry which is preliminary data.</text>
</comment>